<evidence type="ECO:0000313" key="2">
    <source>
        <dbReference type="Ensembl" id="ENSPSIP00000015416.1"/>
    </source>
</evidence>
<protein>
    <recommendedName>
        <fullName evidence="1">Macroglobulin domain-containing protein</fullName>
    </recommendedName>
</protein>
<keyword evidence="3" id="KW-1185">Reference proteome</keyword>
<evidence type="ECO:0000313" key="3">
    <source>
        <dbReference type="Proteomes" id="UP000007267"/>
    </source>
</evidence>
<sequence length="105" mass="11685">PLSGYRYTFGKAVPGFVSVRVCRKYNHPGTLCYGEDSKAVCEEFSGQADSQGCISEVVKTKGFQLKRAGYENKIQVEAKIKEAETGMKYMYLPGQVWGAQDCNTR</sequence>
<dbReference type="HOGENOM" id="CLU_2242757_0_0_1"/>
<reference evidence="2" key="3">
    <citation type="submission" date="2025-08" db="UniProtKB">
        <authorList>
            <consortium name="Ensembl"/>
        </authorList>
    </citation>
    <scope>IDENTIFICATION</scope>
</reference>
<feature type="domain" description="Macroglobulin" evidence="1">
    <location>
        <begin position="6"/>
        <end position="66"/>
    </location>
</feature>
<dbReference type="Pfam" id="PF17791">
    <property type="entry name" value="MG3"/>
    <property type="match status" value="1"/>
</dbReference>
<organism evidence="2 3">
    <name type="scientific">Pelodiscus sinensis</name>
    <name type="common">Chinese softshell turtle</name>
    <name type="synonym">Trionyx sinensis</name>
    <dbReference type="NCBI Taxonomy" id="13735"/>
    <lineage>
        <taxon>Eukaryota</taxon>
        <taxon>Metazoa</taxon>
        <taxon>Chordata</taxon>
        <taxon>Craniata</taxon>
        <taxon>Vertebrata</taxon>
        <taxon>Euteleostomi</taxon>
        <taxon>Archelosauria</taxon>
        <taxon>Testudinata</taxon>
        <taxon>Testudines</taxon>
        <taxon>Cryptodira</taxon>
        <taxon>Trionychia</taxon>
        <taxon>Trionychidae</taxon>
        <taxon>Pelodiscus</taxon>
    </lineage>
</organism>
<dbReference type="Ensembl" id="ENSPSIT00000015488.1">
    <property type="protein sequence ID" value="ENSPSIP00000015416.1"/>
    <property type="gene ID" value="ENSPSIG00000013791.1"/>
</dbReference>
<dbReference type="eggNOG" id="KOG1366">
    <property type="taxonomic scope" value="Eukaryota"/>
</dbReference>
<name>K7G555_PELSI</name>
<reference evidence="2" key="4">
    <citation type="submission" date="2025-09" db="UniProtKB">
        <authorList>
            <consortium name="Ensembl"/>
        </authorList>
    </citation>
    <scope>IDENTIFICATION</scope>
</reference>
<dbReference type="GeneTree" id="ENSGT00940000154904"/>
<proteinExistence type="predicted"/>
<dbReference type="STRING" id="13735.ENSPSIP00000015416"/>
<reference evidence="3" key="1">
    <citation type="submission" date="2011-10" db="EMBL/GenBank/DDBJ databases">
        <authorList>
            <consortium name="Soft-shell Turtle Genome Consortium"/>
        </authorList>
    </citation>
    <scope>NUCLEOTIDE SEQUENCE [LARGE SCALE GENOMIC DNA]</scope>
    <source>
        <strain evidence="3">Daiwa-1</strain>
    </source>
</reference>
<dbReference type="EMBL" id="AGCU01041758">
    <property type="status" value="NOT_ANNOTATED_CDS"/>
    <property type="molecule type" value="Genomic_DNA"/>
</dbReference>
<dbReference type="Proteomes" id="UP000007267">
    <property type="component" value="Unassembled WGS sequence"/>
</dbReference>
<reference evidence="3" key="2">
    <citation type="journal article" date="2013" name="Nat. Genet.">
        <title>The draft genomes of soft-shell turtle and green sea turtle yield insights into the development and evolution of the turtle-specific body plan.</title>
        <authorList>
            <person name="Wang Z."/>
            <person name="Pascual-Anaya J."/>
            <person name="Zadissa A."/>
            <person name="Li W."/>
            <person name="Niimura Y."/>
            <person name="Huang Z."/>
            <person name="Li C."/>
            <person name="White S."/>
            <person name="Xiong Z."/>
            <person name="Fang D."/>
            <person name="Wang B."/>
            <person name="Ming Y."/>
            <person name="Chen Y."/>
            <person name="Zheng Y."/>
            <person name="Kuraku S."/>
            <person name="Pignatelli M."/>
            <person name="Herrero J."/>
            <person name="Beal K."/>
            <person name="Nozawa M."/>
            <person name="Li Q."/>
            <person name="Wang J."/>
            <person name="Zhang H."/>
            <person name="Yu L."/>
            <person name="Shigenobu S."/>
            <person name="Wang J."/>
            <person name="Liu J."/>
            <person name="Flicek P."/>
            <person name="Searle S."/>
            <person name="Wang J."/>
            <person name="Kuratani S."/>
            <person name="Yin Y."/>
            <person name="Aken B."/>
            <person name="Zhang G."/>
            <person name="Irie N."/>
        </authorList>
    </citation>
    <scope>NUCLEOTIDE SEQUENCE [LARGE SCALE GENOMIC DNA]</scope>
    <source>
        <strain evidence="3">Daiwa-1</strain>
    </source>
</reference>
<dbReference type="OMA" id="CYGEDSK"/>
<dbReference type="InterPro" id="IPR041555">
    <property type="entry name" value="MG3"/>
</dbReference>
<evidence type="ECO:0000259" key="1">
    <source>
        <dbReference type="Pfam" id="PF17791"/>
    </source>
</evidence>
<dbReference type="AlphaFoldDB" id="K7G555"/>
<accession>K7G555</accession>